<sequence length="76" mass="8941">MCSSNCLPVCHSNCCFYQFKRHEAEYYSLQSQLTFMYPKHVFVRVFCNLDVDRLIKLCSCMNWEVVYGSIATVLLL</sequence>
<dbReference type="Proteomes" id="UP001396334">
    <property type="component" value="Unassembled WGS sequence"/>
</dbReference>
<keyword evidence="2" id="KW-1185">Reference proteome</keyword>
<gene>
    <name evidence="1" type="ORF">V6N11_006486</name>
</gene>
<accession>A0ABR2RQZ6</accession>
<evidence type="ECO:0000313" key="1">
    <source>
        <dbReference type="EMBL" id="KAK9015375.1"/>
    </source>
</evidence>
<name>A0ABR2RQZ6_9ROSI</name>
<protein>
    <submittedName>
        <fullName evidence="1">Uncharacterized protein</fullName>
    </submittedName>
</protein>
<dbReference type="EMBL" id="JBBPBN010000021">
    <property type="protein sequence ID" value="KAK9015375.1"/>
    <property type="molecule type" value="Genomic_DNA"/>
</dbReference>
<reference evidence="1 2" key="1">
    <citation type="journal article" date="2024" name="G3 (Bethesda)">
        <title>Genome assembly of Hibiscus sabdariffa L. provides insights into metabolisms of medicinal natural products.</title>
        <authorList>
            <person name="Kim T."/>
        </authorList>
    </citation>
    <scope>NUCLEOTIDE SEQUENCE [LARGE SCALE GENOMIC DNA]</scope>
    <source>
        <strain evidence="1">TK-2024</strain>
        <tissue evidence="1">Old leaves</tissue>
    </source>
</reference>
<organism evidence="1 2">
    <name type="scientific">Hibiscus sabdariffa</name>
    <name type="common">roselle</name>
    <dbReference type="NCBI Taxonomy" id="183260"/>
    <lineage>
        <taxon>Eukaryota</taxon>
        <taxon>Viridiplantae</taxon>
        <taxon>Streptophyta</taxon>
        <taxon>Embryophyta</taxon>
        <taxon>Tracheophyta</taxon>
        <taxon>Spermatophyta</taxon>
        <taxon>Magnoliopsida</taxon>
        <taxon>eudicotyledons</taxon>
        <taxon>Gunneridae</taxon>
        <taxon>Pentapetalae</taxon>
        <taxon>rosids</taxon>
        <taxon>malvids</taxon>
        <taxon>Malvales</taxon>
        <taxon>Malvaceae</taxon>
        <taxon>Malvoideae</taxon>
        <taxon>Hibiscus</taxon>
    </lineage>
</organism>
<comment type="caution">
    <text evidence="1">The sequence shown here is derived from an EMBL/GenBank/DDBJ whole genome shotgun (WGS) entry which is preliminary data.</text>
</comment>
<proteinExistence type="predicted"/>
<evidence type="ECO:0000313" key="2">
    <source>
        <dbReference type="Proteomes" id="UP001396334"/>
    </source>
</evidence>